<gene>
    <name evidence="6" type="ORF">AUP44_12630</name>
</gene>
<dbReference type="InterPro" id="IPR051786">
    <property type="entry name" value="ASN_synthetase/amidase"/>
</dbReference>
<evidence type="ECO:0000256" key="2">
    <source>
        <dbReference type="ARBA" id="ARBA00012737"/>
    </source>
</evidence>
<dbReference type="SUPFAM" id="SSF56235">
    <property type="entry name" value="N-terminal nucleophile aminohydrolases (Ntn hydrolases)"/>
    <property type="match status" value="1"/>
</dbReference>
<proteinExistence type="predicted"/>
<dbReference type="SUPFAM" id="SSF52402">
    <property type="entry name" value="Adenine nucleotide alpha hydrolases-like"/>
    <property type="match status" value="1"/>
</dbReference>
<dbReference type="EC" id="6.3.5.4" evidence="2"/>
<accession>A0A162K4G3</accession>
<evidence type="ECO:0000256" key="1">
    <source>
        <dbReference type="ARBA" id="ARBA00005187"/>
    </source>
</evidence>
<comment type="pathway">
    <text evidence="1">Amino-acid biosynthesis; L-asparagine biosynthesis; L-asparagine from L-aspartate (L-Gln route): step 1/1.</text>
</comment>
<dbReference type="InterPro" id="IPR001962">
    <property type="entry name" value="Asn_synthase"/>
</dbReference>
<dbReference type="Proteomes" id="UP000075787">
    <property type="component" value="Unassembled WGS sequence"/>
</dbReference>
<dbReference type="Gene3D" id="3.40.50.620">
    <property type="entry name" value="HUPs"/>
    <property type="match status" value="2"/>
</dbReference>
<feature type="domain" description="Asparagine synthetase" evidence="4">
    <location>
        <begin position="225"/>
        <end position="560"/>
    </location>
</feature>
<dbReference type="GO" id="GO:0005524">
    <property type="term" value="F:ATP binding"/>
    <property type="evidence" value="ECO:0007669"/>
    <property type="project" value="UniProtKB-KW"/>
</dbReference>
<dbReference type="InterPro" id="IPR017932">
    <property type="entry name" value="GATase_2_dom"/>
</dbReference>
<dbReference type="GO" id="GO:0004066">
    <property type="term" value="F:asparagine synthase (glutamine-hydrolyzing) activity"/>
    <property type="evidence" value="ECO:0007669"/>
    <property type="project" value="UniProtKB-EC"/>
</dbReference>
<dbReference type="InterPro" id="IPR014729">
    <property type="entry name" value="Rossmann-like_a/b/a_fold"/>
</dbReference>
<comment type="catalytic activity">
    <reaction evidence="3">
        <text>L-aspartate + L-glutamine + ATP + H2O = L-asparagine + L-glutamate + AMP + diphosphate + H(+)</text>
        <dbReference type="Rhea" id="RHEA:12228"/>
        <dbReference type="ChEBI" id="CHEBI:15377"/>
        <dbReference type="ChEBI" id="CHEBI:15378"/>
        <dbReference type="ChEBI" id="CHEBI:29985"/>
        <dbReference type="ChEBI" id="CHEBI:29991"/>
        <dbReference type="ChEBI" id="CHEBI:30616"/>
        <dbReference type="ChEBI" id="CHEBI:33019"/>
        <dbReference type="ChEBI" id="CHEBI:58048"/>
        <dbReference type="ChEBI" id="CHEBI:58359"/>
        <dbReference type="ChEBI" id="CHEBI:456215"/>
        <dbReference type="EC" id="6.3.5.4"/>
    </reaction>
</comment>
<dbReference type="PANTHER" id="PTHR43284:SF1">
    <property type="entry name" value="ASPARAGINE SYNTHETASE"/>
    <property type="match status" value="1"/>
</dbReference>
<dbReference type="PANTHER" id="PTHR43284">
    <property type="entry name" value="ASPARAGINE SYNTHETASE (GLUTAMINE-HYDROLYZING)"/>
    <property type="match status" value="1"/>
</dbReference>
<dbReference type="Gene3D" id="3.60.20.10">
    <property type="entry name" value="Glutamine Phosphoribosylpyrophosphate, subunit 1, domain 1"/>
    <property type="match status" value="1"/>
</dbReference>
<dbReference type="OrthoDB" id="9763290at2"/>
<evidence type="ECO:0000256" key="3">
    <source>
        <dbReference type="ARBA" id="ARBA00048741"/>
    </source>
</evidence>
<dbReference type="GO" id="GO:0006529">
    <property type="term" value="P:asparagine biosynthetic process"/>
    <property type="evidence" value="ECO:0007669"/>
    <property type="project" value="InterPro"/>
</dbReference>
<evidence type="ECO:0000313" key="7">
    <source>
        <dbReference type="Proteomes" id="UP000075787"/>
    </source>
</evidence>
<feature type="domain" description="Glutamine amidotransferase type-2" evidence="5">
    <location>
        <begin position="82"/>
        <end position="145"/>
    </location>
</feature>
<dbReference type="Pfam" id="PF00733">
    <property type="entry name" value="Asn_synthase"/>
    <property type="match status" value="1"/>
</dbReference>
<dbReference type="Pfam" id="PF13537">
    <property type="entry name" value="GATase_7"/>
    <property type="match status" value="1"/>
</dbReference>
<organism evidence="6 7">
    <name type="scientific">Tistrella mobilis</name>
    <dbReference type="NCBI Taxonomy" id="171437"/>
    <lineage>
        <taxon>Bacteria</taxon>
        <taxon>Pseudomonadati</taxon>
        <taxon>Pseudomonadota</taxon>
        <taxon>Alphaproteobacteria</taxon>
        <taxon>Geminicoccales</taxon>
        <taxon>Geminicoccaceae</taxon>
        <taxon>Tistrella</taxon>
    </lineage>
</organism>
<evidence type="ECO:0000259" key="5">
    <source>
        <dbReference type="Pfam" id="PF13537"/>
    </source>
</evidence>
<evidence type="ECO:0000313" key="6">
    <source>
        <dbReference type="EMBL" id="KYO50465.1"/>
    </source>
</evidence>
<evidence type="ECO:0000259" key="4">
    <source>
        <dbReference type="Pfam" id="PF00733"/>
    </source>
</evidence>
<name>A0A162K4G3_9PROT</name>
<dbReference type="GeneID" id="97243087"/>
<comment type="caution">
    <text evidence="6">The sequence shown here is derived from an EMBL/GenBank/DDBJ whole genome shotgun (WGS) entry which is preliminary data.</text>
</comment>
<protein>
    <recommendedName>
        <fullName evidence="2">asparagine synthase (glutamine-hydrolyzing)</fullName>
        <ecNumber evidence="2">6.3.5.4</ecNumber>
    </recommendedName>
</protein>
<sequence>MRLICGMLRLDGESASDRHLDAMAAGLTAPGTNPGLSRHIDGPLGMAVLDFTGGTDGLVRREGLVLALDARLDRGLTDEGAAVIGAIRQHGADFPDHLHGDFAVAAWDAARGELILGRDYIGVRPLVWTLQPGRCLAFASLPAGLIAASPERAAPDPVALGLLLVHGYFVGADTGHAGIAMLQAGHSLTVRPGEGRPPRLHRAYRPDPRLVGRWRGDRHEAAARLRDLVTEAVNDRLPPQGVVASHLTGGLDSSAVTVLAARGMRERGGRILALSKLMPTAMGPAELDERPLIAAVLAQEPDIVHAGAPDLLPLPSQPQHPDWPGLPLDGPEDDMAAAAAAFGADRILSGVGGDEGASYHGANLYARLLRDGWLRTLARELPARARRDGVSLKQAVRGRLIGPLLPDGLARRLGVSVGRGQLYGSSKGVARFLAPGLRDAVEARRMRKVLVSNDPEERVAAFADHHIPSRCSFYAITAARRGLAASFPLLDRRVVDFVLSLPAGLFLDDGFARQPFRAAMDGILPDAVRLKAHKVGLYDDRFIGYADHRAALLAEVDRLAARRSEIVCRLFDLTEIRAALALLPDAANALDFVRARPGDLHGGVPPWLPLIAVHCLIVARHLDDHAAVKGGGDGITPARNPS</sequence>
<dbReference type="InterPro" id="IPR029055">
    <property type="entry name" value="Ntn_hydrolases_N"/>
</dbReference>
<reference evidence="6 7" key="1">
    <citation type="submission" date="2015-12" db="EMBL/GenBank/DDBJ databases">
        <title>Genome sequence of Tistrella mobilis MCCC 1A02139.</title>
        <authorList>
            <person name="Lu L."/>
            <person name="Lai Q."/>
            <person name="Shao Z."/>
            <person name="Qian P."/>
        </authorList>
    </citation>
    <scope>NUCLEOTIDE SEQUENCE [LARGE SCALE GENOMIC DNA]</scope>
    <source>
        <strain evidence="6 7">MCCC 1A02139</strain>
    </source>
</reference>
<dbReference type="AlphaFoldDB" id="A0A162K4G3"/>
<dbReference type="EMBL" id="LPZR01000197">
    <property type="protein sequence ID" value="KYO50465.1"/>
    <property type="molecule type" value="Genomic_DNA"/>
</dbReference>
<dbReference type="RefSeq" id="WP_062767922.1">
    <property type="nucleotide sequence ID" value="NZ_CP121045.1"/>
</dbReference>